<dbReference type="PANTHER" id="PTHR13109">
    <property type="entry name" value="NEUROCHONDRIN"/>
    <property type="match status" value="1"/>
</dbReference>
<dbReference type="Proteomes" id="UP000604825">
    <property type="component" value="Unassembled WGS sequence"/>
</dbReference>
<gene>
    <name evidence="1" type="ORF">NCGR_LOCUS27532</name>
</gene>
<dbReference type="EMBL" id="CAJGYO010000007">
    <property type="protein sequence ID" value="CAD6241864.1"/>
    <property type="molecule type" value="Genomic_DNA"/>
</dbReference>
<dbReference type="Pfam" id="PF05536">
    <property type="entry name" value="Neurochondrin"/>
    <property type="match status" value="1"/>
</dbReference>
<proteinExistence type="predicted"/>
<keyword evidence="2" id="KW-1185">Reference proteome</keyword>
<name>A0A811P6S2_9POAL</name>
<accession>A0A811P6S2</accession>
<comment type="caution">
    <text evidence="1">The sequence shown here is derived from an EMBL/GenBank/DDBJ whole genome shotgun (WGS) entry which is preliminary data.</text>
</comment>
<evidence type="ECO:0000313" key="2">
    <source>
        <dbReference type="Proteomes" id="UP000604825"/>
    </source>
</evidence>
<dbReference type="PANTHER" id="PTHR13109:SF7">
    <property type="entry name" value="NEUROCHONDRIN"/>
    <property type="match status" value="1"/>
</dbReference>
<dbReference type="AlphaFoldDB" id="A0A811P6S2"/>
<evidence type="ECO:0008006" key="3">
    <source>
        <dbReference type="Google" id="ProtNLM"/>
    </source>
</evidence>
<reference evidence="1" key="1">
    <citation type="submission" date="2020-10" db="EMBL/GenBank/DDBJ databases">
        <authorList>
            <person name="Han B."/>
            <person name="Lu T."/>
            <person name="Zhao Q."/>
            <person name="Huang X."/>
            <person name="Zhao Y."/>
        </authorList>
    </citation>
    <scope>NUCLEOTIDE SEQUENCE</scope>
</reference>
<evidence type="ECO:0000313" key="1">
    <source>
        <dbReference type="EMBL" id="CAD6241864.1"/>
    </source>
</evidence>
<organism evidence="1 2">
    <name type="scientific">Miscanthus lutarioriparius</name>
    <dbReference type="NCBI Taxonomy" id="422564"/>
    <lineage>
        <taxon>Eukaryota</taxon>
        <taxon>Viridiplantae</taxon>
        <taxon>Streptophyta</taxon>
        <taxon>Embryophyta</taxon>
        <taxon>Tracheophyta</taxon>
        <taxon>Spermatophyta</taxon>
        <taxon>Magnoliopsida</taxon>
        <taxon>Liliopsida</taxon>
        <taxon>Poales</taxon>
        <taxon>Poaceae</taxon>
        <taxon>PACMAD clade</taxon>
        <taxon>Panicoideae</taxon>
        <taxon>Andropogonodae</taxon>
        <taxon>Andropogoneae</taxon>
        <taxon>Saccharinae</taxon>
        <taxon>Miscanthus</taxon>
    </lineage>
</organism>
<sequence>MAASGPPLEDCLRLLRGERDEQKLAGLLVAANICRAGDSDAVAKVYRAVGPRFLRRLLSTGLGKVEGGKEEEREAYLRLAVTVLAGLARVPEVAADEGVVSTVPLVAEVITKSTDPAITEECFELLSLIAIASEDGAYKFCEPGVIDMIFLQILSLTDGSKCVELAINLMQLLVHKLKVDTMSVEKLQGMTSMVTCLARLFAVLHTAVKFHALHMLTTLLSQKESPLHDSLRSIPASIWESHIRVGITAILQNRVVSSEKLHALLLAECMMSILGEDWLSEDFEVQDNQNVLPVDKFVLLVLESARVEVAVLLNELAYLKYESSKTSQTDEAVSQKQRNLAILFSLIERIIKMISNASSGEGAPIQTIRESTIMQAITGLNETISLVLDFLQDAKDHGQQKGDDLLAAARIVGSYLAEAPYACKEKTGNLLEFIFSIEGQDESSPFYSICFMLPMLSQITMEVDGCKTLASFGGYKAVIDCLVKMTEQDGMMIDNGSMFLASDTIINFMSNRKSVHIPVDPRFIRLLKALVTWAGTTDASSVTMTASCLCAMLLDLTSEEFLLSCSHFDTKTLGSLSELIIRSLQQDIPDDDREQFNQKQIIVSGYRRWADRFPHVKNVVEQHVSV</sequence>
<dbReference type="OrthoDB" id="742397at2759"/>
<dbReference type="SUPFAM" id="SSF48371">
    <property type="entry name" value="ARM repeat"/>
    <property type="match status" value="1"/>
</dbReference>
<dbReference type="InterPro" id="IPR011989">
    <property type="entry name" value="ARM-like"/>
</dbReference>
<protein>
    <recommendedName>
        <fullName evidence="3">Neurochondrin</fullName>
    </recommendedName>
</protein>
<dbReference type="InterPro" id="IPR008709">
    <property type="entry name" value="Neurochondrin"/>
</dbReference>
<dbReference type="InterPro" id="IPR016024">
    <property type="entry name" value="ARM-type_fold"/>
</dbReference>
<dbReference type="Gene3D" id="1.25.10.10">
    <property type="entry name" value="Leucine-rich Repeat Variant"/>
    <property type="match status" value="1"/>
</dbReference>